<keyword evidence="5 7" id="KW-0472">Membrane</keyword>
<feature type="transmembrane region" description="Helical" evidence="7">
    <location>
        <begin position="237"/>
        <end position="259"/>
    </location>
</feature>
<evidence type="ECO:0000256" key="6">
    <source>
        <dbReference type="SAM" id="MobiDB-lite"/>
    </source>
</evidence>
<evidence type="ECO:0000259" key="8">
    <source>
        <dbReference type="Pfam" id="PF10035"/>
    </source>
</evidence>
<protein>
    <recommendedName>
        <fullName evidence="8">DUF2179 domain-containing protein</fullName>
    </recommendedName>
</protein>
<comment type="subcellular location">
    <subcellularLocation>
        <location evidence="1">Cell membrane</location>
        <topology evidence="1">Multi-pass membrane protein</topology>
    </subcellularLocation>
</comment>
<dbReference type="KEGG" id="pms:KNP414_00120"/>
<dbReference type="Pfam" id="PF02588">
    <property type="entry name" value="YitT_membrane"/>
    <property type="match status" value="1"/>
</dbReference>
<proteinExistence type="predicted"/>
<dbReference type="InterPro" id="IPR019264">
    <property type="entry name" value="DUF2179"/>
</dbReference>
<evidence type="ECO:0000313" key="10">
    <source>
        <dbReference type="Proteomes" id="UP000006620"/>
    </source>
</evidence>
<dbReference type="RefSeq" id="WP_013913937.1">
    <property type="nucleotide sequence ID" value="NC_015690.1"/>
</dbReference>
<evidence type="ECO:0000256" key="4">
    <source>
        <dbReference type="ARBA" id="ARBA00022989"/>
    </source>
</evidence>
<feature type="region of interest" description="Disordered" evidence="6">
    <location>
        <begin position="1"/>
        <end position="93"/>
    </location>
</feature>
<evidence type="ECO:0000256" key="3">
    <source>
        <dbReference type="ARBA" id="ARBA00022692"/>
    </source>
</evidence>
<dbReference type="InterPro" id="IPR003740">
    <property type="entry name" value="YitT"/>
</dbReference>
<dbReference type="PANTHER" id="PTHR33545">
    <property type="entry name" value="UPF0750 MEMBRANE PROTEIN YITT-RELATED"/>
    <property type="match status" value="1"/>
</dbReference>
<evidence type="ECO:0000256" key="2">
    <source>
        <dbReference type="ARBA" id="ARBA00022475"/>
    </source>
</evidence>
<keyword evidence="4 7" id="KW-1133">Transmembrane helix</keyword>
<feature type="domain" description="DUF2179" evidence="8">
    <location>
        <begin position="311"/>
        <end position="365"/>
    </location>
</feature>
<keyword evidence="2" id="KW-1003">Cell membrane</keyword>
<dbReference type="GO" id="GO:0005886">
    <property type="term" value="C:plasma membrane"/>
    <property type="evidence" value="ECO:0007669"/>
    <property type="project" value="UniProtKB-SubCell"/>
</dbReference>
<feature type="compositionally biased region" description="Basic residues" evidence="6">
    <location>
        <begin position="1"/>
        <end position="10"/>
    </location>
</feature>
<dbReference type="Proteomes" id="UP000006620">
    <property type="component" value="Chromosome"/>
</dbReference>
<dbReference type="InterPro" id="IPR015867">
    <property type="entry name" value="N-reg_PII/ATP_PRibTrfase_C"/>
</dbReference>
<dbReference type="PANTHER" id="PTHR33545:SF9">
    <property type="entry name" value="UPF0750 MEMBRANE PROTEIN YITE"/>
    <property type="match status" value="1"/>
</dbReference>
<dbReference type="AlphaFoldDB" id="F8FJ58"/>
<keyword evidence="3 7" id="KW-0812">Transmembrane</keyword>
<dbReference type="EMBL" id="CP002869">
    <property type="protein sequence ID" value="AEI38771.1"/>
    <property type="molecule type" value="Genomic_DNA"/>
</dbReference>
<dbReference type="InterPro" id="IPR051461">
    <property type="entry name" value="UPF0750_membrane"/>
</dbReference>
<feature type="transmembrane region" description="Helical" evidence="7">
    <location>
        <begin position="173"/>
        <end position="191"/>
    </location>
</feature>
<dbReference type="Gene3D" id="3.30.70.120">
    <property type="match status" value="1"/>
</dbReference>
<accession>F8FJ58</accession>
<organism evidence="9 10">
    <name type="scientific">Paenibacillus mucilaginosus (strain KNP414)</name>
    <dbReference type="NCBI Taxonomy" id="1036673"/>
    <lineage>
        <taxon>Bacteria</taxon>
        <taxon>Bacillati</taxon>
        <taxon>Bacillota</taxon>
        <taxon>Bacilli</taxon>
        <taxon>Bacillales</taxon>
        <taxon>Paenibacillaceae</taxon>
        <taxon>Paenibacillus</taxon>
    </lineage>
</organism>
<name>F8FJ58_PAEMK</name>
<feature type="compositionally biased region" description="Basic and acidic residues" evidence="6">
    <location>
        <begin position="39"/>
        <end position="58"/>
    </location>
</feature>
<feature type="transmembrane region" description="Helical" evidence="7">
    <location>
        <begin position="103"/>
        <end position="121"/>
    </location>
</feature>
<reference evidence="10" key="1">
    <citation type="submission" date="2011-06" db="EMBL/GenBank/DDBJ databases">
        <title>Complete genome sequence of Paenibacillus mucilaginosus KNP414.</title>
        <authorList>
            <person name="Wang J."/>
            <person name="Hu S."/>
            <person name="Hu X."/>
            <person name="Zhang B."/>
            <person name="Dong D."/>
            <person name="Zhang S."/>
            <person name="Zhao K."/>
            <person name="Wu D."/>
        </authorList>
    </citation>
    <scope>NUCLEOTIDE SEQUENCE [LARGE SCALE GENOMIC DNA]</scope>
    <source>
        <strain evidence="10">KNP414</strain>
    </source>
</reference>
<feature type="transmembrane region" description="Helical" evidence="7">
    <location>
        <begin position="148"/>
        <end position="166"/>
    </location>
</feature>
<dbReference type="HOGENOM" id="CLU_063199_1_1_9"/>
<reference evidence="9 10" key="2">
    <citation type="journal article" date="2013" name="Genome Announc.">
        <title>Genome Sequence of Growth-Improving Paenibacillus mucilaginosus Strain KNP414.</title>
        <authorList>
            <person name="Lu J.J."/>
            <person name="Wang J.F."/>
            <person name="Hu X.F."/>
        </authorList>
    </citation>
    <scope>NUCLEOTIDE SEQUENCE [LARGE SCALE GENOMIC DNA]</scope>
    <source>
        <strain evidence="9 10">KNP414</strain>
    </source>
</reference>
<feature type="transmembrane region" description="Helical" evidence="7">
    <location>
        <begin position="265"/>
        <end position="285"/>
    </location>
</feature>
<evidence type="ECO:0000256" key="5">
    <source>
        <dbReference type="ARBA" id="ARBA00023136"/>
    </source>
</evidence>
<dbReference type="CDD" id="cd16380">
    <property type="entry name" value="YitT_C"/>
    <property type="match status" value="1"/>
</dbReference>
<sequence>MADRRKKTVRKAAPGKVGGRLSLEAAQDKRGDGASPAKVVHEAGLRERTDAHAPDARSGESPAASQGLGPRGGVRPAEGSRMNKRSRKGGGGRPGWMQHVREYLLLLLGSLVVAVSFNIFLGPNQVASGGVTGISIIVEKLFGIEPAFTQWALNIPLFLLGTLLLGRQFGAKTLVGSIVLPLFVLLTKDLPSMTDNVLLASIYGGIGIGVGLGLVFRGRASTGGMDLAAQMLHRYTGISLGLCVALLDGLIILTAGVFLSPEKAMYALIGLFVTTKTINIVQLGLSYSKVAFIISEAEEEIREGILYELDRGLTKLQATGGYTGESKRVLMVVVSQTEVSRLKELVRRIDPGAFVILSDTNEVLGEGFKLTGSSLSP</sequence>
<evidence type="ECO:0000256" key="7">
    <source>
        <dbReference type="SAM" id="Phobius"/>
    </source>
</evidence>
<evidence type="ECO:0000256" key="1">
    <source>
        <dbReference type="ARBA" id="ARBA00004651"/>
    </source>
</evidence>
<gene>
    <name evidence="9" type="ordered locus">KNP414_00120</name>
</gene>
<dbReference type="Pfam" id="PF10035">
    <property type="entry name" value="DUF2179"/>
    <property type="match status" value="1"/>
</dbReference>
<dbReference type="PATRIC" id="fig|1036673.3.peg.112"/>
<evidence type="ECO:0000313" key="9">
    <source>
        <dbReference type="EMBL" id="AEI38771.1"/>
    </source>
</evidence>
<feature type="transmembrane region" description="Helical" evidence="7">
    <location>
        <begin position="197"/>
        <end position="216"/>
    </location>
</feature>